<dbReference type="GO" id="GO:0036424">
    <property type="term" value="F:L-phosphoserine phosphatase activity"/>
    <property type="evidence" value="ECO:0007669"/>
    <property type="project" value="TreeGrafter"/>
</dbReference>
<dbReference type="Proteomes" id="UP000542405">
    <property type="component" value="Unassembled WGS sequence"/>
</dbReference>
<proteinExistence type="predicted"/>
<dbReference type="InterPro" id="IPR023214">
    <property type="entry name" value="HAD_sf"/>
</dbReference>
<gene>
    <name evidence="1" type="ORF">HGQ98_04790</name>
</gene>
<dbReference type="PANTHER" id="PTHR43344">
    <property type="entry name" value="PHOSPHOSERINE PHOSPHATASE"/>
    <property type="match status" value="1"/>
</dbReference>
<dbReference type="Gene3D" id="1.20.1440.100">
    <property type="entry name" value="SG protein - dephosphorylation function"/>
    <property type="match status" value="1"/>
</dbReference>
<comment type="caution">
    <text evidence="1">The sequence shown here is derived from an EMBL/GenBank/DDBJ whole genome shotgun (WGS) entry which is preliminary data.</text>
</comment>
<evidence type="ECO:0000313" key="2">
    <source>
        <dbReference type="Proteomes" id="UP000542405"/>
    </source>
</evidence>
<dbReference type="InterPro" id="IPR050582">
    <property type="entry name" value="HAD-like_SerB"/>
</dbReference>
<dbReference type="NCBIfam" id="TIGR01488">
    <property type="entry name" value="HAD-SF-IB"/>
    <property type="match status" value="1"/>
</dbReference>
<accession>A0A848NCC2</accession>
<dbReference type="SUPFAM" id="SSF56784">
    <property type="entry name" value="HAD-like"/>
    <property type="match status" value="1"/>
</dbReference>
<reference evidence="1 2" key="1">
    <citation type="submission" date="2020-04" db="EMBL/GenBank/DDBJ databases">
        <title>Achromobacter ruhlandii genome sequencing and assembly.</title>
        <authorList>
            <person name="Martins R.C.R."/>
            <person name="Perdigao-Neto L.V."/>
            <person name="Levin A.S.S."/>
            <person name="Costa S.F."/>
        </authorList>
    </citation>
    <scope>NUCLEOTIDE SEQUENCE [LARGE SCALE GENOMIC DNA]</scope>
    <source>
        <strain evidence="1 2">9035ralo</strain>
    </source>
</reference>
<dbReference type="AlphaFoldDB" id="A0A848NCC2"/>
<keyword evidence="1" id="KW-0378">Hydrolase</keyword>
<dbReference type="GO" id="GO:0000287">
    <property type="term" value="F:magnesium ion binding"/>
    <property type="evidence" value="ECO:0007669"/>
    <property type="project" value="TreeGrafter"/>
</dbReference>
<protein>
    <submittedName>
        <fullName evidence="1">HAD family hydrolase</fullName>
    </submittedName>
</protein>
<dbReference type="GO" id="GO:0005737">
    <property type="term" value="C:cytoplasm"/>
    <property type="evidence" value="ECO:0007669"/>
    <property type="project" value="TreeGrafter"/>
</dbReference>
<dbReference type="Gene3D" id="3.40.50.1000">
    <property type="entry name" value="HAD superfamily/HAD-like"/>
    <property type="match status" value="1"/>
</dbReference>
<organism evidence="1 2">
    <name type="scientific">Achromobacter ruhlandii</name>
    <dbReference type="NCBI Taxonomy" id="72557"/>
    <lineage>
        <taxon>Bacteria</taxon>
        <taxon>Pseudomonadati</taxon>
        <taxon>Pseudomonadota</taxon>
        <taxon>Betaproteobacteria</taxon>
        <taxon>Burkholderiales</taxon>
        <taxon>Alcaligenaceae</taxon>
        <taxon>Achromobacter</taxon>
    </lineage>
</organism>
<dbReference type="InterPro" id="IPR006385">
    <property type="entry name" value="HAD_hydro_SerB1"/>
</dbReference>
<dbReference type="GO" id="GO:0006564">
    <property type="term" value="P:L-serine biosynthetic process"/>
    <property type="evidence" value="ECO:0007669"/>
    <property type="project" value="TreeGrafter"/>
</dbReference>
<name>A0A848NCC2_9BURK</name>
<dbReference type="CDD" id="cd02612">
    <property type="entry name" value="HAD_PGPPase"/>
    <property type="match status" value="1"/>
</dbReference>
<sequence length="208" mass="23496">MASKIPRDDAVRIVAAFDFDGTLTYRDTLIPFLWQVLGGFRLGLAFLASARELAMYALGRISNEEAKQRLIEAALKGKSRTALQRTAKDWIADIPLRQHMLERLKWHQESGHYCVMVSASPDVYLEEMAKRLGFDALICTQLQVEAEGTLSGRFDTPNCWGKEKVRRLEEQLGPLDLIDLYAYGDSSGDFDMLDAARHAWFKGKPRGV</sequence>
<dbReference type="NCBIfam" id="TIGR01490">
    <property type="entry name" value="HAD-SF-IB-hyp1"/>
    <property type="match status" value="1"/>
</dbReference>
<dbReference type="PANTHER" id="PTHR43344:SF14">
    <property type="entry name" value="HAD-IB FAMILY HYDROLASE"/>
    <property type="match status" value="1"/>
</dbReference>
<dbReference type="InterPro" id="IPR036412">
    <property type="entry name" value="HAD-like_sf"/>
</dbReference>
<dbReference type="Pfam" id="PF12710">
    <property type="entry name" value="HAD"/>
    <property type="match status" value="1"/>
</dbReference>
<evidence type="ECO:0000313" key="1">
    <source>
        <dbReference type="EMBL" id="NMU89196.1"/>
    </source>
</evidence>
<dbReference type="EMBL" id="JABBZE010000024">
    <property type="protein sequence ID" value="NMU89196.1"/>
    <property type="molecule type" value="Genomic_DNA"/>
</dbReference>